<name>A0ABS2ECG7_9FIRM</name>
<dbReference type="RefSeq" id="WP_205156376.1">
    <property type="nucleotide sequence ID" value="NZ_JACLYY010000019.1"/>
</dbReference>
<gene>
    <name evidence="1" type="ORF">H7U36_14355</name>
</gene>
<evidence type="ECO:0000313" key="1">
    <source>
        <dbReference type="EMBL" id="MBM6739266.1"/>
    </source>
</evidence>
<sequence>MEELFKQPLGVQLVNLYAMRLKCLREGNGMHQAIYLFRYIKILAMLGVIPYSVYKECDLKYGWREECAKLYFCIARVLWNELGVYKKDADIPDIKVLSDHLNRYPSIRYNWLERAYLRRDSDIIRMELRGNNYILLVRHPGENNLFIISADKVNAVENIEKNISEILGNKGEFEKIGGLTLAEGIRKFPCILEDFGEDILYYDLPDRDDYIAEYKMLTGEGKIGKMKTPNLFWSHTFWGRCSDKFAYWDRKKGIIYHEEGEERKLADLPNHCEVERKKNRIELCFTHESVFFERIFYDLEGNCLASSRSDQLEDMWWLIVQLVIPPGFRIMTDRDIDLLRRYHDNFSINWIRQKLSERNFLASKKEKAFQDILTLLEECGCNDERDILSILRILAHYTFRVIEDAFVVRRYFSELFYNVLIQAVDFHGKDQFLNKLESDPETVFAPYCIRTQEECDEMMDKAMFSYDKN</sequence>
<reference evidence="1 2" key="1">
    <citation type="journal article" date="2021" name="Sci. Rep.">
        <title>The distribution of antibiotic resistance genes in chicken gut microbiota commensals.</title>
        <authorList>
            <person name="Juricova H."/>
            <person name="Matiasovicova J."/>
            <person name="Kubasova T."/>
            <person name="Cejkova D."/>
            <person name="Rychlik I."/>
        </authorList>
    </citation>
    <scope>NUCLEOTIDE SEQUENCE [LARGE SCALE GENOMIC DNA]</scope>
    <source>
        <strain evidence="1 2">An773</strain>
    </source>
</reference>
<comment type="caution">
    <text evidence="1">The sequence shown here is derived from an EMBL/GenBank/DDBJ whole genome shotgun (WGS) entry which is preliminary data.</text>
</comment>
<organism evidence="1 2">
    <name type="scientific">Faecalicatena fissicatena</name>
    <dbReference type="NCBI Taxonomy" id="290055"/>
    <lineage>
        <taxon>Bacteria</taxon>
        <taxon>Bacillati</taxon>
        <taxon>Bacillota</taxon>
        <taxon>Clostridia</taxon>
        <taxon>Lachnospirales</taxon>
        <taxon>Lachnospiraceae</taxon>
        <taxon>Faecalicatena</taxon>
    </lineage>
</organism>
<accession>A0ABS2ECG7</accession>
<protein>
    <submittedName>
        <fullName evidence="1">Uncharacterized protein</fullName>
    </submittedName>
</protein>
<keyword evidence="2" id="KW-1185">Reference proteome</keyword>
<evidence type="ECO:0000313" key="2">
    <source>
        <dbReference type="Proteomes" id="UP000716906"/>
    </source>
</evidence>
<dbReference type="Proteomes" id="UP000716906">
    <property type="component" value="Unassembled WGS sequence"/>
</dbReference>
<proteinExistence type="predicted"/>
<dbReference type="EMBL" id="JACLYY010000019">
    <property type="protein sequence ID" value="MBM6739266.1"/>
    <property type="molecule type" value="Genomic_DNA"/>
</dbReference>